<name>A0ABP1BA90_9BRYO</name>
<evidence type="ECO:0000313" key="2">
    <source>
        <dbReference type="Proteomes" id="UP001497522"/>
    </source>
</evidence>
<accession>A0ABP1BA90</accession>
<proteinExistence type="predicted"/>
<organism evidence="1 2">
    <name type="scientific">Sphagnum jensenii</name>
    <dbReference type="NCBI Taxonomy" id="128206"/>
    <lineage>
        <taxon>Eukaryota</taxon>
        <taxon>Viridiplantae</taxon>
        <taxon>Streptophyta</taxon>
        <taxon>Embryophyta</taxon>
        <taxon>Bryophyta</taxon>
        <taxon>Sphagnophytina</taxon>
        <taxon>Sphagnopsida</taxon>
        <taxon>Sphagnales</taxon>
        <taxon>Sphagnaceae</taxon>
        <taxon>Sphagnum</taxon>
    </lineage>
</organism>
<dbReference type="EMBL" id="OZ023703">
    <property type="protein sequence ID" value="CAK9871718.1"/>
    <property type="molecule type" value="Genomic_DNA"/>
</dbReference>
<gene>
    <name evidence="1" type="ORF">CSSPJE1EN2_LOCUS14356</name>
</gene>
<keyword evidence="2" id="KW-1185">Reference proteome</keyword>
<dbReference type="Proteomes" id="UP001497522">
    <property type="component" value="Chromosome 2"/>
</dbReference>
<protein>
    <submittedName>
        <fullName evidence="1">Uncharacterized protein</fullName>
    </submittedName>
</protein>
<sequence length="141" mass="15646">MRPRGQSRSVQILTSQTAEFLINRTLFPAQTSPYAWCEPMSEEDLSRDHSVFELQPQILDVRAAVSCNIVRTSFQETAISWPRLSQGHLSMNSELLGGQDAASKYLQLAPRGTSPRASKEVLKLNSNNRTSTASDVHNSVV</sequence>
<evidence type="ECO:0000313" key="1">
    <source>
        <dbReference type="EMBL" id="CAK9871718.1"/>
    </source>
</evidence>
<reference evidence="1 2" key="1">
    <citation type="submission" date="2024-03" db="EMBL/GenBank/DDBJ databases">
        <authorList>
            <consortium name="ELIXIR-Norway"/>
            <consortium name="Elixir Norway"/>
        </authorList>
    </citation>
    <scope>NUCLEOTIDE SEQUENCE [LARGE SCALE GENOMIC DNA]</scope>
</reference>